<gene>
    <name evidence="3" type="primary">tmcAL</name>
    <name evidence="4" type="ORF">RV00_GL000445</name>
</gene>
<reference evidence="4 5" key="1">
    <citation type="submission" date="2014-12" db="EMBL/GenBank/DDBJ databases">
        <title>Draft genome sequences of 29 type strains of Enterococci.</title>
        <authorList>
            <person name="Zhong Z."/>
            <person name="Sun Z."/>
            <person name="Liu W."/>
            <person name="Zhang W."/>
            <person name="Zhang H."/>
        </authorList>
    </citation>
    <scope>NUCLEOTIDE SEQUENCE [LARGE SCALE GENOMIC DNA]</scope>
    <source>
        <strain evidence="4 5">DSM 22802</strain>
    </source>
</reference>
<sequence length="381" mass="43281">MALRSCGIVVEYNPFHNGHKYHAQKARELSGADVVVAVMSGNFLQRGEPAITDKWSRAEAALKNGVDLVVELPFAWAVQSADYFAKGSIKLLQALNCDALCFGTDNQATFDYTDYGRFFMEEQAAIDQLFHELPVGWSYPEKMAEAVSRLYPKAKAFPPNHILGLSYAKENASYNHPMEIFPLPRKDQGYHDESLVNNQFASATGIRQAFLAGNQVSDFVPVETLHALQKTHIAWSNFWPFLQYQLRATSLEGMQELYQMNEGLEHRLTSQKAANFSDYLQAISTKRYTQPRLQRLLTYVLLQVREAEIKAEQADSLLHILGFTQKGQAYLNQKKKQFTLPVAAKIGQKEREQHFLTYRADQIYQLICPAEQTSGRFPIQV</sequence>
<comment type="caution">
    <text evidence="4">The sequence shown here is derived from an EMBL/GenBank/DDBJ whole genome shotgun (WGS) entry which is preliminary data.</text>
</comment>
<dbReference type="EC" id="6.3.4.-" evidence="3"/>
<feature type="binding site" evidence="3">
    <location>
        <begin position="9"/>
        <end position="22"/>
    </location>
    <ligand>
        <name>ATP</name>
        <dbReference type="ChEBI" id="CHEBI:30616"/>
    </ligand>
</feature>
<dbReference type="GO" id="GO:0006400">
    <property type="term" value="P:tRNA modification"/>
    <property type="evidence" value="ECO:0007669"/>
    <property type="project" value="UniProtKB-UniRule"/>
</dbReference>
<dbReference type="GO" id="GO:0016879">
    <property type="term" value="F:ligase activity, forming carbon-nitrogen bonds"/>
    <property type="evidence" value="ECO:0007669"/>
    <property type="project" value="UniProtKB-UniRule"/>
</dbReference>
<accession>A0A1L8SZV7</accession>
<dbReference type="GO" id="GO:0005737">
    <property type="term" value="C:cytoplasm"/>
    <property type="evidence" value="ECO:0007669"/>
    <property type="project" value="UniProtKB-SubCell"/>
</dbReference>
<feature type="binding site" evidence="3">
    <location>
        <position position="160"/>
    </location>
    <ligand>
        <name>ATP</name>
        <dbReference type="ChEBI" id="CHEBI:30616"/>
    </ligand>
</feature>
<dbReference type="Proteomes" id="UP000183700">
    <property type="component" value="Unassembled WGS sequence"/>
</dbReference>
<comment type="similarity">
    <text evidence="3">Belongs to the TmcAL family.</text>
</comment>
<dbReference type="PANTHER" id="PTHR37825">
    <property type="entry name" value="TRNA(MET) CYTIDINE ACETATE LIGASE"/>
    <property type="match status" value="1"/>
</dbReference>
<comment type="caution">
    <text evidence="3">Lacks conserved residue(s) required for the propagation of feature annotation.</text>
</comment>
<evidence type="ECO:0000256" key="3">
    <source>
        <dbReference type="HAMAP-Rule" id="MF_01539"/>
    </source>
</evidence>
<keyword evidence="3" id="KW-0067">ATP-binding</keyword>
<dbReference type="Pfam" id="PF05636">
    <property type="entry name" value="HIGH_NTase1"/>
    <property type="match status" value="1"/>
</dbReference>
<dbReference type="HAMAP" id="MF_01539">
    <property type="entry name" value="TmcAL"/>
    <property type="match status" value="1"/>
</dbReference>
<dbReference type="InterPro" id="IPR014729">
    <property type="entry name" value="Rossmann-like_a/b/a_fold"/>
</dbReference>
<keyword evidence="3" id="KW-0963">Cytoplasm</keyword>
<dbReference type="Gene3D" id="3.40.50.620">
    <property type="entry name" value="HUPs"/>
    <property type="match status" value="1"/>
</dbReference>
<keyword evidence="2 3" id="KW-0819">tRNA processing</keyword>
<protein>
    <recommendedName>
        <fullName evidence="3">tRNA(Met) cytidine acetate ligase</fullName>
        <ecNumber evidence="3">6.3.4.-</ecNumber>
    </recommendedName>
</protein>
<dbReference type="GO" id="GO:0005524">
    <property type="term" value="F:ATP binding"/>
    <property type="evidence" value="ECO:0007669"/>
    <property type="project" value="UniProtKB-KW"/>
</dbReference>
<comment type="catalytic activity">
    <reaction evidence="3">
        <text>cytidine(34) in elongator tRNA(Met) + acetate + ATP = N(4)-acetylcytidine(34) in elongator tRNA(Met) + AMP + diphosphate</text>
        <dbReference type="Rhea" id="RHEA:58144"/>
        <dbReference type="Rhea" id="RHEA-COMP:10693"/>
        <dbReference type="Rhea" id="RHEA-COMP:10694"/>
        <dbReference type="ChEBI" id="CHEBI:30089"/>
        <dbReference type="ChEBI" id="CHEBI:30616"/>
        <dbReference type="ChEBI" id="CHEBI:33019"/>
        <dbReference type="ChEBI" id="CHEBI:74900"/>
        <dbReference type="ChEBI" id="CHEBI:82748"/>
        <dbReference type="ChEBI" id="CHEBI:456215"/>
    </reaction>
</comment>
<keyword evidence="5" id="KW-1185">Reference proteome</keyword>
<organism evidence="4 5">
    <name type="scientific">Enterococcus devriesei</name>
    <dbReference type="NCBI Taxonomy" id="319970"/>
    <lineage>
        <taxon>Bacteria</taxon>
        <taxon>Bacillati</taxon>
        <taxon>Bacillota</taxon>
        <taxon>Bacilli</taxon>
        <taxon>Lactobacillales</taxon>
        <taxon>Enterococcaceae</taxon>
        <taxon>Enterococcus</taxon>
    </lineage>
</organism>
<keyword evidence="3" id="KW-0694">RNA-binding</keyword>
<comment type="subcellular location">
    <subcellularLocation>
        <location evidence="3">Cytoplasm</location>
    </subcellularLocation>
</comment>
<feature type="binding site" evidence="3">
    <location>
        <position position="103"/>
    </location>
    <ligand>
        <name>ATP</name>
        <dbReference type="ChEBI" id="CHEBI:30616"/>
    </ligand>
</feature>
<evidence type="ECO:0000313" key="4">
    <source>
        <dbReference type="EMBL" id="OJG37488.1"/>
    </source>
</evidence>
<dbReference type="STRING" id="319970.RV00_GL000445"/>
<keyword evidence="3" id="KW-0820">tRNA-binding</keyword>
<dbReference type="NCBIfam" id="NF010191">
    <property type="entry name" value="PRK13670.1"/>
    <property type="match status" value="1"/>
</dbReference>
<dbReference type="PANTHER" id="PTHR37825:SF1">
    <property type="entry name" value="TRNA(MET) CYTIDINE ACETATE LIGASE"/>
    <property type="match status" value="1"/>
</dbReference>
<dbReference type="InterPro" id="IPR008513">
    <property type="entry name" value="tRNA(Met)_cyd_acetate_ligase"/>
</dbReference>
<keyword evidence="1 3" id="KW-0436">Ligase</keyword>
<dbReference type="EMBL" id="JXKM01000001">
    <property type="protein sequence ID" value="OJG37488.1"/>
    <property type="molecule type" value="Genomic_DNA"/>
</dbReference>
<dbReference type="GO" id="GO:0000049">
    <property type="term" value="F:tRNA binding"/>
    <property type="evidence" value="ECO:0007669"/>
    <property type="project" value="UniProtKB-KW"/>
</dbReference>
<name>A0A1L8SZV7_9ENTE</name>
<comment type="function">
    <text evidence="3">Catalyzes the formation of N(4)-acetylcytidine (ac(4)C) at the wobble position of elongator tRNA(Met), using acetate and ATP as substrates. First activates an acetate ion to form acetyladenylate (Ac-AMP) and then transfers the acetyl group to tRNA to form ac(4)C34.</text>
</comment>
<feature type="binding site" evidence="3">
    <location>
        <position position="185"/>
    </location>
    <ligand>
        <name>ATP</name>
        <dbReference type="ChEBI" id="CHEBI:30616"/>
    </ligand>
</feature>
<evidence type="ECO:0000256" key="2">
    <source>
        <dbReference type="ARBA" id="ARBA00022694"/>
    </source>
</evidence>
<keyword evidence="3" id="KW-0547">Nucleotide-binding</keyword>
<dbReference type="SUPFAM" id="SSF52374">
    <property type="entry name" value="Nucleotidylyl transferase"/>
    <property type="match status" value="1"/>
</dbReference>
<dbReference type="AlphaFoldDB" id="A0A1L8SZV7"/>
<proteinExistence type="inferred from homology"/>
<evidence type="ECO:0000313" key="5">
    <source>
        <dbReference type="Proteomes" id="UP000183700"/>
    </source>
</evidence>
<evidence type="ECO:0000256" key="1">
    <source>
        <dbReference type="ARBA" id="ARBA00022598"/>
    </source>
</evidence>